<reference evidence="7" key="1">
    <citation type="submission" date="2015-03" db="EMBL/GenBank/DDBJ databases">
        <title>Draft genome sequence of a novel methanotroph (Sn10-6) isolated from flooded ricefield rhizosphere in India.</title>
        <authorList>
            <person name="Pandit P.S."/>
            <person name="Pore S.D."/>
            <person name="Arora P."/>
            <person name="Kapse N.G."/>
            <person name="Dhakephalkar P.K."/>
            <person name="Rahalkar M.C."/>
        </authorList>
    </citation>
    <scope>NUCLEOTIDE SEQUENCE [LARGE SCALE GENOMIC DNA]</scope>
    <source>
        <strain evidence="7">Sn10-6</strain>
    </source>
</reference>
<keyword evidence="3" id="KW-0804">Transcription</keyword>
<dbReference type="PANTHER" id="PTHR30055:SF212">
    <property type="entry name" value="TETR-FAMILY FAMILY TRANSCRIPTIONAL REGULATOR"/>
    <property type="match status" value="1"/>
</dbReference>
<dbReference type="InterPro" id="IPR009057">
    <property type="entry name" value="Homeodomain-like_sf"/>
</dbReference>
<feature type="domain" description="HTH tetR-type" evidence="5">
    <location>
        <begin position="12"/>
        <end position="72"/>
    </location>
</feature>
<feature type="DNA-binding region" description="H-T-H motif" evidence="4">
    <location>
        <begin position="35"/>
        <end position="54"/>
    </location>
</feature>
<dbReference type="EMBL" id="LAJX01000057">
    <property type="protein sequence ID" value="KJV07147.1"/>
    <property type="molecule type" value="Genomic_DNA"/>
</dbReference>
<dbReference type="InterPro" id="IPR001647">
    <property type="entry name" value="HTH_TetR"/>
</dbReference>
<dbReference type="GO" id="GO:0000976">
    <property type="term" value="F:transcription cis-regulatory region binding"/>
    <property type="evidence" value="ECO:0007669"/>
    <property type="project" value="TreeGrafter"/>
</dbReference>
<dbReference type="OrthoDB" id="63332at2"/>
<evidence type="ECO:0000259" key="5">
    <source>
        <dbReference type="PROSITE" id="PS50977"/>
    </source>
</evidence>
<dbReference type="AlphaFoldDB" id="A0A0F3IKF1"/>
<evidence type="ECO:0000256" key="4">
    <source>
        <dbReference type="PROSITE-ProRule" id="PRU00335"/>
    </source>
</evidence>
<proteinExistence type="predicted"/>
<reference evidence="6 7" key="2">
    <citation type="journal article" date="2016" name="Microb. Ecol.">
        <title>Genome Characteristics of a Novel Type I Methanotroph (Sn10-6) Isolated from a Flooded Indian Rice Field.</title>
        <authorList>
            <person name="Rahalkar M.C."/>
            <person name="Pandit P.S."/>
            <person name="Dhakephalkar P.K."/>
            <person name="Pore S."/>
            <person name="Arora P."/>
            <person name="Kapse N."/>
        </authorList>
    </citation>
    <scope>NUCLEOTIDE SEQUENCE [LARGE SCALE GENOMIC DNA]</scope>
    <source>
        <strain evidence="6 7">Sn10-6</strain>
    </source>
</reference>
<dbReference type="InterPro" id="IPR025996">
    <property type="entry name" value="MT1864/Rv1816-like_C"/>
</dbReference>
<dbReference type="PROSITE" id="PS50977">
    <property type="entry name" value="HTH_TETR_2"/>
    <property type="match status" value="1"/>
</dbReference>
<dbReference type="InterPro" id="IPR050109">
    <property type="entry name" value="HTH-type_TetR-like_transc_reg"/>
</dbReference>
<dbReference type="SUPFAM" id="SSF46689">
    <property type="entry name" value="Homeodomain-like"/>
    <property type="match status" value="1"/>
</dbReference>
<keyword evidence="1" id="KW-0805">Transcription regulation</keyword>
<evidence type="ECO:0000313" key="6">
    <source>
        <dbReference type="EMBL" id="KJV07147.1"/>
    </source>
</evidence>
<dbReference type="GO" id="GO:0003700">
    <property type="term" value="F:DNA-binding transcription factor activity"/>
    <property type="evidence" value="ECO:0007669"/>
    <property type="project" value="TreeGrafter"/>
</dbReference>
<evidence type="ECO:0000256" key="3">
    <source>
        <dbReference type="ARBA" id="ARBA00023163"/>
    </source>
</evidence>
<keyword evidence="2 4" id="KW-0238">DNA-binding</keyword>
<comment type="caution">
    <text evidence="6">The sequence shown here is derived from an EMBL/GenBank/DDBJ whole genome shotgun (WGS) entry which is preliminary data.</text>
</comment>
<dbReference type="PATRIC" id="fig|1632867.3.peg.4765"/>
<sequence length="207" mass="23666">MGITERRERERLNIRNKILDAARELFAVDGYDAVTMRRIADAIDYSPTTIYLYFKDKDALIRELCRIDGASLAEAFQKVAAEANPLQRLRAIAKIYVDFGIQHPNHYRLLFMTTRLNEAEYLPEMGHGNPETDGYELLLNTFNQAIAQQLLLPHLVDAHLLAQAFWASVHGIVAIHLTIYGDPWVEWRSSEAITELTIDTLLRGVTR</sequence>
<keyword evidence="7" id="KW-1185">Reference proteome</keyword>
<evidence type="ECO:0000256" key="2">
    <source>
        <dbReference type="ARBA" id="ARBA00023125"/>
    </source>
</evidence>
<dbReference type="RefSeq" id="WP_045778638.1">
    <property type="nucleotide sequence ID" value="NZ_LAJX01000057.1"/>
</dbReference>
<dbReference type="Pfam" id="PF00440">
    <property type="entry name" value="TetR_N"/>
    <property type="match status" value="1"/>
</dbReference>
<dbReference type="PANTHER" id="PTHR30055">
    <property type="entry name" value="HTH-TYPE TRANSCRIPTIONAL REGULATOR RUTR"/>
    <property type="match status" value="1"/>
</dbReference>
<accession>A0A0F3IKF1</accession>
<protein>
    <recommendedName>
        <fullName evidence="5">HTH tetR-type domain-containing protein</fullName>
    </recommendedName>
</protein>
<name>A0A0F3IKF1_9GAMM</name>
<gene>
    <name evidence="6" type="ORF">VZ94_06645</name>
</gene>
<dbReference type="SUPFAM" id="SSF48498">
    <property type="entry name" value="Tetracyclin repressor-like, C-terminal domain"/>
    <property type="match status" value="1"/>
</dbReference>
<evidence type="ECO:0000313" key="7">
    <source>
        <dbReference type="Proteomes" id="UP000033684"/>
    </source>
</evidence>
<dbReference type="PRINTS" id="PR00455">
    <property type="entry name" value="HTHTETR"/>
</dbReference>
<organism evidence="6 7">
    <name type="scientific">Methylocucumis oryzae</name>
    <dbReference type="NCBI Taxonomy" id="1632867"/>
    <lineage>
        <taxon>Bacteria</taxon>
        <taxon>Pseudomonadati</taxon>
        <taxon>Pseudomonadota</taxon>
        <taxon>Gammaproteobacteria</taxon>
        <taxon>Methylococcales</taxon>
        <taxon>Methylococcaceae</taxon>
        <taxon>Methylocucumis</taxon>
    </lineage>
</organism>
<evidence type="ECO:0000256" key="1">
    <source>
        <dbReference type="ARBA" id="ARBA00023015"/>
    </source>
</evidence>
<dbReference type="Gene3D" id="1.10.357.10">
    <property type="entry name" value="Tetracycline Repressor, domain 2"/>
    <property type="match status" value="1"/>
</dbReference>
<dbReference type="Proteomes" id="UP000033684">
    <property type="component" value="Unassembled WGS sequence"/>
</dbReference>
<dbReference type="Pfam" id="PF13305">
    <property type="entry name" value="TetR_C_33"/>
    <property type="match status" value="1"/>
</dbReference>
<dbReference type="InterPro" id="IPR036271">
    <property type="entry name" value="Tet_transcr_reg_TetR-rel_C_sf"/>
</dbReference>